<protein>
    <submittedName>
        <fullName evidence="5">Clathrin_bdg domain-containing protein</fullName>
    </submittedName>
</protein>
<feature type="domain" description="Synergin gamma C-terminal" evidence="2">
    <location>
        <begin position="229"/>
        <end position="339"/>
    </location>
</feature>
<keyword evidence="1" id="KW-1133">Transmembrane helix</keyword>
<gene>
    <name evidence="3" type="ORF">HDID_LOCUS2204</name>
</gene>
<keyword evidence="1" id="KW-0812">Transmembrane</keyword>
<dbReference type="Pfam" id="PF25999">
    <property type="entry name" value="SYNRG_C"/>
    <property type="match status" value="1"/>
</dbReference>
<evidence type="ECO:0000313" key="5">
    <source>
        <dbReference type="WBParaSite" id="HDID_0000220301-mRNA-1"/>
    </source>
</evidence>
<dbReference type="EMBL" id="UYSG01000510">
    <property type="protein sequence ID" value="VDL19665.1"/>
    <property type="molecule type" value="Genomic_DNA"/>
</dbReference>
<evidence type="ECO:0000313" key="4">
    <source>
        <dbReference type="Proteomes" id="UP000274504"/>
    </source>
</evidence>
<proteinExistence type="predicted"/>
<dbReference type="STRING" id="6216.A0A0R3SCB8"/>
<dbReference type="Proteomes" id="UP000274504">
    <property type="component" value="Unassembled WGS sequence"/>
</dbReference>
<evidence type="ECO:0000256" key="1">
    <source>
        <dbReference type="SAM" id="Phobius"/>
    </source>
</evidence>
<feature type="transmembrane region" description="Helical" evidence="1">
    <location>
        <begin position="287"/>
        <end position="306"/>
    </location>
</feature>
<reference evidence="3 4" key="2">
    <citation type="submission" date="2018-11" db="EMBL/GenBank/DDBJ databases">
        <authorList>
            <consortium name="Pathogen Informatics"/>
        </authorList>
    </citation>
    <scope>NUCLEOTIDE SEQUENCE [LARGE SCALE GENOMIC DNA]</scope>
</reference>
<evidence type="ECO:0000313" key="3">
    <source>
        <dbReference type="EMBL" id="VDL19665.1"/>
    </source>
</evidence>
<reference evidence="5" key="1">
    <citation type="submission" date="2017-02" db="UniProtKB">
        <authorList>
            <consortium name="WormBaseParasite"/>
        </authorList>
    </citation>
    <scope>IDENTIFICATION</scope>
</reference>
<dbReference type="InterPro" id="IPR059024">
    <property type="entry name" value="SYNRG_C"/>
</dbReference>
<organism evidence="5">
    <name type="scientific">Hymenolepis diminuta</name>
    <name type="common">Rat tapeworm</name>
    <dbReference type="NCBI Taxonomy" id="6216"/>
    <lineage>
        <taxon>Eukaryota</taxon>
        <taxon>Metazoa</taxon>
        <taxon>Spiralia</taxon>
        <taxon>Lophotrochozoa</taxon>
        <taxon>Platyhelminthes</taxon>
        <taxon>Cestoda</taxon>
        <taxon>Eucestoda</taxon>
        <taxon>Cyclophyllidea</taxon>
        <taxon>Hymenolepididae</taxon>
        <taxon>Hymenolepis</taxon>
    </lineage>
</organism>
<dbReference type="OrthoDB" id="6270527at2759"/>
<evidence type="ECO:0000259" key="2">
    <source>
        <dbReference type="Pfam" id="PF25999"/>
    </source>
</evidence>
<keyword evidence="1" id="KW-0472">Membrane</keyword>
<sequence>MYQFKSPYFASNAGTPNNFTDVWDNFQSSSIINGLSEVKNSVNINSTVNSDDFDEFTSFSSSFISTNLNSNFENNFDLSQPCIPDNITLPASQQSPKSTKSAVGSVDEVHEIFIYVIIINQFSDFVAPQKPNSIANDHLNHYNVVNFANGDVFGSLSPTKTSKSPESFESLSSANTNDKELVVEPTSLIAQVQVQPATTAETTVDEDGFEDFQGCTFESLPPPTIPDEKPQKELLTDGWLKCLTECRNMLSESASVLSPLVSDSDINAFLSTPRGCDFIYGKWKLKYMLLNLISVVLRYVFLLFFLTCLDISDPQLHEIFKQIDQIWSDLEKFVKNQEHKVSAI</sequence>
<dbReference type="AlphaFoldDB" id="A0A0R3SCB8"/>
<name>A0A0R3SCB8_HYMDI</name>
<dbReference type="WBParaSite" id="HDID_0000220301-mRNA-1">
    <property type="protein sequence ID" value="HDID_0000220301-mRNA-1"/>
    <property type="gene ID" value="HDID_0000220301"/>
</dbReference>
<accession>A0A0R3SCB8</accession>